<reference evidence="4" key="1">
    <citation type="submission" date="2018-05" db="EMBL/GenBank/DDBJ databases">
        <title>Reclassification of Methylarcula marina and Methylarcula terricola as Paracoccus methylarcula sp.nov., comb.nov. and Paracoccus terricola comb.nov.</title>
        <authorList>
            <person name="Shmareva M.N."/>
            <person name="Doronina N.V."/>
            <person name="Vasilenko O.V."/>
            <person name="Tarlachkov S.V."/>
            <person name="Trotsenko Y.A."/>
        </authorList>
    </citation>
    <scope>NUCLEOTIDE SEQUENCE [LARGE SCALE GENOMIC DNA]</scope>
    <source>
        <strain evidence="4">VKM B-2159</strain>
    </source>
</reference>
<dbReference type="InterPro" id="IPR024474">
    <property type="entry name" value="Znf_dom_IS66"/>
</dbReference>
<dbReference type="InterPro" id="IPR052344">
    <property type="entry name" value="Transposase-related"/>
</dbReference>
<evidence type="ECO:0000313" key="4">
    <source>
        <dbReference type="EMBL" id="RNF35861.1"/>
    </source>
</evidence>
<protein>
    <submittedName>
        <fullName evidence="4">IS66 family transposase</fullName>
    </submittedName>
</protein>
<evidence type="ECO:0000313" key="5">
    <source>
        <dbReference type="Proteomes" id="UP000238137"/>
    </source>
</evidence>
<dbReference type="NCBIfam" id="NF033517">
    <property type="entry name" value="transpos_IS66"/>
    <property type="match status" value="1"/>
</dbReference>
<name>A0A3R7LR35_9RHOB</name>
<dbReference type="AlphaFoldDB" id="A0A3R7LR35"/>
<dbReference type="PANTHER" id="PTHR33678:SF1">
    <property type="entry name" value="BLL1576 PROTEIN"/>
    <property type="match status" value="1"/>
</dbReference>
<evidence type="ECO:0000259" key="3">
    <source>
        <dbReference type="Pfam" id="PF13817"/>
    </source>
</evidence>
<dbReference type="Pfam" id="PF13817">
    <property type="entry name" value="DDE_Tnp_IS66_C"/>
    <property type="match status" value="1"/>
</dbReference>
<dbReference type="InterPro" id="IPR004291">
    <property type="entry name" value="Transposase_IS66_central"/>
</dbReference>
<comment type="caution">
    <text evidence="4">The sequence shown here is derived from an EMBL/GenBank/DDBJ whole genome shotgun (WGS) entry which is preliminary data.</text>
</comment>
<evidence type="ECO:0000259" key="2">
    <source>
        <dbReference type="Pfam" id="PF13005"/>
    </source>
</evidence>
<dbReference type="Pfam" id="PF13005">
    <property type="entry name" value="zf-IS66"/>
    <property type="match status" value="1"/>
</dbReference>
<gene>
    <name evidence="4" type="ORF">A7A09_000030</name>
</gene>
<accession>A0A3R7LR35</accession>
<dbReference type="InterPro" id="IPR039552">
    <property type="entry name" value="IS66_C"/>
</dbReference>
<organism evidence="4 5">
    <name type="scientific">Paracoccus methylarcula</name>
    <dbReference type="NCBI Taxonomy" id="72022"/>
    <lineage>
        <taxon>Bacteria</taxon>
        <taxon>Pseudomonadati</taxon>
        <taxon>Pseudomonadota</taxon>
        <taxon>Alphaproteobacteria</taxon>
        <taxon>Rhodobacterales</taxon>
        <taxon>Paracoccaceae</taxon>
        <taxon>Paracoccus</taxon>
    </lineage>
</organism>
<dbReference type="OrthoDB" id="9800877at2"/>
<feature type="domain" description="Transposase IS66 zinc-finger binding" evidence="2">
    <location>
        <begin position="72"/>
        <end position="113"/>
    </location>
</feature>
<dbReference type="EMBL" id="PXNQ02000001">
    <property type="protein sequence ID" value="RNF35861.1"/>
    <property type="molecule type" value="Genomic_DNA"/>
</dbReference>
<dbReference type="Pfam" id="PF03050">
    <property type="entry name" value="DDE_Tnp_IS66"/>
    <property type="match status" value="1"/>
</dbReference>
<evidence type="ECO:0000259" key="1">
    <source>
        <dbReference type="Pfam" id="PF03050"/>
    </source>
</evidence>
<dbReference type="PANTHER" id="PTHR33678">
    <property type="entry name" value="BLL1576 PROTEIN"/>
    <property type="match status" value="1"/>
</dbReference>
<feature type="domain" description="Transposase IS66 C-terminal" evidence="3">
    <location>
        <begin position="424"/>
        <end position="462"/>
    </location>
</feature>
<keyword evidence="5" id="KW-1185">Reference proteome</keyword>
<dbReference type="PROSITE" id="PS51257">
    <property type="entry name" value="PROKAR_LIPOPROTEIN"/>
    <property type="match status" value="1"/>
</dbReference>
<dbReference type="Proteomes" id="UP000238137">
    <property type="component" value="Unassembled WGS sequence"/>
</dbReference>
<proteinExistence type="predicted"/>
<sequence>MCLRREHSSAVTAMAGSRSTLATGMSSACPSIPMTTPGLAMPSRVCSARAIGEAGCLRRLQVIVIEPDPSQFCSCGCKTVRMGEQIIEKLAHKPAEIYVIEERYPKYTCRNCDRFVQAQTPDRAIDYSRFDTSLVVAILVAKYADFLPLYRLEQIFGRSGVQLNRATLGRLTMRAGDVLRPIYDALIADLKSGPKLFADETAIPLLVPGLGRTKNCYAWAMCRDDRRWKGNLPPAVTFHFAQSREGKHGEDFLVGFHGILQVDAYGGYNRLTRADYPGGPLTLAYCWAHARRKFWDISQSTKSVEARKVLEMIGKLYVIEKELKGQPALVRQTVRATRSAPIIDELFRYLEELSSQILMKSKLGEAISYTLKLRDGLRVLLSDGRVEIDNNPVENTIRPLALLRKNALFAGSEFGGEVWAIVCSLLGTCKLNCIEPHAYFTWVFEQVANKLPRSQYDKLLPWHCPKGRHNGRPP</sequence>
<feature type="domain" description="Transposase IS66 central" evidence="1">
    <location>
        <begin position="129"/>
        <end position="417"/>
    </location>
</feature>